<sequence>DVVTPAEAARHRRGENHHPEPLGPAEEGPRKSRIRGARSLRRRRPGQQRRGQGQGCRAENHDLQEGPLQAVRAENENLARLLQRGGAALRHHALHTQGAGGREEGAHGGGGVRQARAAAALQRPLREG</sequence>
<evidence type="ECO:0000313" key="2">
    <source>
        <dbReference type="EMBL" id="TRZ05531.1"/>
    </source>
</evidence>
<evidence type="ECO:0000256" key="1">
    <source>
        <dbReference type="SAM" id="MobiDB-lite"/>
    </source>
</evidence>
<feature type="compositionally biased region" description="Low complexity" evidence="1">
    <location>
        <begin position="48"/>
        <end position="57"/>
    </location>
</feature>
<gene>
    <name evidence="2" type="ORF">HGM15179_021576</name>
</gene>
<feature type="region of interest" description="Disordered" evidence="1">
    <location>
        <begin position="1"/>
        <end position="68"/>
    </location>
</feature>
<proteinExistence type="predicted"/>
<feature type="region of interest" description="Disordered" evidence="1">
    <location>
        <begin position="96"/>
        <end position="128"/>
    </location>
</feature>
<evidence type="ECO:0000313" key="3">
    <source>
        <dbReference type="Proteomes" id="UP000796761"/>
    </source>
</evidence>
<reference evidence="2" key="1">
    <citation type="submission" date="2019-04" db="EMBL/GenBank/DDBJ databases">
        <title>Genome assembly of Zosterops borbonicus 15179.</title>
        <authorList>
            <person name="Leroy T."/>
            <person name="Anselmetti Y."/>
            <person name="Tilak M.-K."/>
            <person name="Nabholz B."/>
        </authorList>
    </citation>
    <scope>NUCLEOTIDE SEQUENCE</scope>
    <source>
        <strain evidence="2">HGM_15179</strain>
        <tissue evidence="2">Muscle</tissue>
    </source>
</reference>
<dbReference type="EMBL" id="SWJQ01003966">
    <property type="protein sequence ID" value="TRZ05531.1"/>
    <property type="molecule type" value="Genomic_DNA"/>
</dbReference>
<dbReference type="AlphaFoldDB" id="A0A8K1D6I7"/>
<feature type="compositionally biased region" description="Basic residues" evidence="1">
    <location>
        <begin position="31"/>
        <end position="47"/>
    </location>
</feature>
<feature type="non-terminal residue" evidence="2">
    <location>
        <position position="128"/>
    </location>
</feature>
<feature type="non-terminal residue" evidence="2">
    <location>
        <position position="1"/>
    </location>
</feature>
<protein>
    <submittedName>
        <fullName evidence="2">Uncharacterized protein</fullName>
    </submittedName>
</protein>
<accession>A0A8K1D6I7</accession>
<keyword evidence="3" id="KW-1185">Reference proteome</keyword>
<dbReference type="Proteomes" id="UP000796761">
    <property type="component" value="Unassembled WGS sequence"/>
</dbReference>
<name>A0A8K1D6I7_9PASS</name>
<organism evidence="2 3">
    <name type="scientific">Zosterops borbonicus</name>
    <dbReference type="NCBI Taxonomy" id="364589"/>
    <lineage>
        <taxon>Eukaryota</taxon>
        <taxon>Metazoa</taxon>
        <taxon>Chordata</taxon>
        <taxon>Craniata</taxon>
        <taxon>Vertebrata</taxon>
        <taxon>Euteleostomi</taxon>
        <taxon>Archelosauria</taxon>
        <taxon>Archosauria</taxon>
        <taxon>Dinosauria</taxon>
        <taxon>Saurischia</taxon>
        <taxon>Theropoda</taxon>
        <taxon>Coelurosauria</taxon>
        <taxon>Aves</taxon>
        <taxon>Neognathae</taxon>
        <taxon>Neoaves</taxon>
        <taxon>Telluraves</taxon>
        <taxon>Australaves</taxon>
        <taxon>Passeriformes</taxon>
        <taxon>Sylvioidea</taxon>
        <taxon>Zosteropidae</taxon>
        <taxon>Zosterops</taxon>
    </lineage>
</organism>
<comment type="caution">
    <text evidence="2">The sequence shown here is derived from an EMBL/GenBank/DDBJ whole genome shotgun (WGS) entry which is preliminary data.</text>
</comment>